<feature type="modified residue" description="4-aspartylphosphate" evidence="3">
    <location>
        <position position="106"/>
    </location>
</feature>
<keyword evidence="7" id="KW-1185">Reference proteome</keyword>
<evidence type="ECO:0000259" key="4">
    <source>
        <dbReference type="PROSITE" id="PS50043"/>
    </source>
</evidence>
<dbReference type="InterPro" id="IPR000792">
    <property type="entry name" value="Tscrpt_reg_LuxR_C"/>
</dbReference>
<dbReference type="Proteomes" id="UP000609879">
    <property type="component" value="Unassembled WGS sequence"/>
</dbReference>
<gene>
    <name evidence="6" type="ORF">Ade02nite_14550</name>
</gene>
<dbReference type="PROSITE" id="PS50110">
    <property type="entry name" value="RESPONSE_REGULATORY"/>
    <property type="match status" value="1"/>
</dbReference>
<keyword evidence="1 3" id="KW-0597">Phosphoprotein</keyword>
<dbReference type="InterPro" id="IPR039420">
    <property type="entry name" value="WalR-like"/>
</dbReference>
<sequence length="265" mass="28303">MYDSHAARLVEQTSLGRLGARQLRERAARESADTVDRAVRKAEEVLPNALPGRTKVLLVDDHDLIRKGLRHGFERDRQFEVVGEAATAAESVRQAGALQPDVVIMDLRLPDGSGLEATRALRKNNTNMGIVVLTMYAGDDQLFGALEAGASAFVPKTAPPDEVVAAARHAASAPSAFTAADLAHAMQRRLAPAGPQLSPREGQVLRLLADGMSVAGIAEQLFTSESTARTHISTLYEKLGAANRAQALMTALRLGLLEAPDAPKF</sequence>
<dbReference type="InterPro" id="IPR016032">
    <property type="entry name" value="Sig_transdc_resp-reg_C-effctor"/>
</dbReference>
<feature type="domain" description="HTH luxR-type" evidence="4">
    <location>
        <begin position="190"/>
        <end position="255"/>
    </location>
</feature>
<dbReference type="PANTHER" id="PTHR43214:SF43">
    <property type="entry name" value="TWO-COMPONENT RESPONSE REGULATOR"/>
    <property type="match status" value="1"/>
</dbReference>
<evidence type="ECO:0000313" key="6">
    <source>
        <dbReference type="EMBL" id="GID72814.1"/>
    </source>
</evidence>
<accession>A0ABQ3XYI5</accession>
<dbReference type="Pfam" id="PF00196">
    <property type="entry name" value="GerE"/>
    <property type="match status" value="1"/>
</dbReference>
<dbReference type="Gene3D" id="3.40.50.2300">
    <property type="match status" value="1"/>
</dbReference>
<dbReference type="SMART" id="SM00448">
    <property type="entry name" value="REC"/>
    <property type="match status" value="1"/>
</dbReference>
<dbReference type="CDD" id="cd17535">
    <property type="entry name" value="REC_NarL-like"/>
    <property type="match status" value="1"/>
</dbReference>
<keyword evidence="2 6" id="KW-0238">DNA-binding</keyword>
<evidence type="ECO:0000256" key="1">
    <source>
        <dbReference type="ARBA" id="ARBA00022553"/>
    </source>
</evidence>
<dbReference type="GO" id="GO:0003677">
    <property type="term" value="F:DNA binding"/>
    <property type="evidence" value="ECO:0007669"/>
    <property type="project" value="UniProtKB-KW"/>
</dbReference>
<dbReference type="PANTHER" id="PTHR43214">
    <property type="entry name" value="TWO-COMPONENT RESPONSE REGULATOR"/>
    <property type="match status" value="1"/>
</dbReference>
<evidence type="ECO:0000259" key="5">
    <source>
        <dbReference type="PROSITE" id="PS50110"/>
    </source>
</evidence>
<dbReference type="Pfam" id="PF00072">
    <property type="entry name" value="Response_reg"/>
    <property type="match status" value="1"/>
</dbReference>
<evidence type="ECO:0000256" key="3">
    <source>
        <dbReference type="PROSITE-ProRule" id="PRU00169"/>
    </source>
</evidence>
<proteinExistence type="predicted"/>
<evidence type="ECO:0000256" key="2">
    <source>
        <dbReference type="ARBA" id="ARBA00023125"/>
    </source>
</evidence>
<reference evidence="6 7" key="1">
    <citation type="submission" date="2021-01" db="EMBL/GenBank/DDBJ databases">
        <title>Whole genome shotgun sequence of Actinoplanes deccanensis NBRC 13994.</title>
        <authorList>
            <person name="Komaki H."/>
            <person name="Tamura T."/>
        </authorList>
    </citation>
    <scope>NUCLEOTIDE SEQUENCE [LARGE SCALE GENOMIC DNA]</scope>
    <source>
        <strain evidence="6 7">NBRC 13994</strain>
    </source>
</reference>
<dbReference type="EMBL" id="BOMI01000021">
    <property type="protein sequence ID" value="GID72814.1"/>
    <property type="molecule type" value="Genomic_DNA"/>
</dbReference>
<dbReference type="InterPro" id="IPR058245">
    <property type="entry name" value="NreC/VraR/RcsB-like_REC"/>
</dbReference>
<dbReference type="InterPro" id="IPR001789">
    <property type="entry name" value="Sig_transdc_resp-reg_receiver"/>
</dbReference>
<name>A0ABQ3XYI5_9ACTN</name>
<dbReference type="SUPFAM" id="SSF46894">
    <property type="entry name" value="C-terminal effector domain of the bipartite response regulators"/>
    <property type="match status" value="1"/>
</dbReference>
<comment type="caution">
    <text evidence="6">The sequence shown here is derived from an EMBL/GenBank/DDBJ whole genome shotgun (WGS) entry which is preliminary data.</text>
</comment>
<dbReference type="SMART" id="SM00421">
    <property type="entry name" value="HTH_LUXR"/>
    <property type="match status" value="1"/>
</dbReference>
<protein>
    <submittedName>
        <fullName evidence="6">DNA-binding response regulator</fullName>
    </submittedName>
</protein>
<organism evidence="6 7">
    <name type="scientific">Paractinoplanes deccanensis</name>
    <dbReference type="NCBI Taxonomy" id="113561"/>
    <lineage>
        <taxon>Bacteria</taxon>
        <taxon>Bacillati</taxon>
        <taxon>Actinomycetota</taxon>
        <taxon>Actinomycetes</taxon>
        <taxon>Micromonosporales</taxon>
        <taxon>Micromonosporaceae</taxon>
        <taxon>Paractinoplanes</taxon>
    </lineage>
</organism>
<evidence type="ECO:0000313" key="7">
    <source>
        <dbReference type="Proteomes" id="UP000609879"/>
    </source>
</evidence>
<dbReference type="SUPFAM" id="SSF52172">
    <property type="entry name" value="CheY-like"/>
    <property type="match status" value="1"/>
</dbReference>
<dbReference type="PRINTS" id="PR00038">
    <property type="entry name" value="HTHLUXR"/>
</dbReference>
<dbReference type="CDD" id="cd06170">
    <property type="entry name" value="LuxR_C_like"/>
    <property type="match status" value="1"/>
</dbReference>
<dbReference type="PROSITE" id="PS50043">
    <property type="entry name" value="HTH_LUXR_2"/>
    <property type="match status" value="1"/>
</dbReference>
<feature type="domain" description="Response regulatory" evidence="5">
    <location>
        <begin position="55"/>
        <end position="171"/>
    </location>
</feature>
<dbReference type="InterPro" id="IPR011006">
    <property type="entry name" value="CheY-like_superfamily"/>
</dbReference>